<proteinExistence type="predicted"/>
<dbReference type="EMBL" id="JBGBZA010000002">
    <property type="protein sequence ID" value="MEY9317198.1"/>
    <property type="molecule type" value="Genomic_DNA"/>
</dbReference>
<reference evidence="1 2" key="1">
    <citation type="submission" date="2024-07" db="EMBL/GenBank/DDBJ databases">
        <title>Genomic Encyclopedia of Type Strains, Phase V (KMG-V): Genome sequencing to study the core and pangenomes of soil and plant-associated prokaryotes.</title>
        <authorList>
            <person name="Whitman W."/>
        </authorList>
    </citation>
    <scope>NUCLEOTIDE SEQUENCE [LARGE SCALE GENOMIC DNA]</scope>
    <source>
        <strain evidence="1 2">USDA 415</strain>
    </source>
</reference>
<sequence length="284" mass="31905">MPRTIKLSVKASGEIDSPTVDDLLEQVRDYFEILKGVEQAVADDGSNAIEWRIVAATTNSPITFEARAFAHDFGVNVDNRAEIVARRTALGLQQLEQKAERPPYFTDKVLARADRLFARVTNGLERTTVFFGDDLPYLDVTPAIARRASENVRAALKPDNRPYEELGSVEGFVEKIEKDGWGHPVVRLRVRLTGDTVKCFVRGNALKAFEDRQIGDVWRGRRVQLFGMLKFKGLGALFQVDADEVRFMRTRAELPGIDDILDEDFTGGLSTEEYLTRVRDGKPS</sequence>
<protein>
    <submittedName>
        <fullName evidence="1">Uncharacterized protein</fullName>
    </submittedName>
</protein>
<dbReference type="Proteomes" id="UP001565471">
    <property type="component" value="Unassembled WGS sequence"/>
</dbReference>
<dbReference type="RefSeq" id="WP_129965028.1">
    <property type="nucleotide sequence ID" value="NZ_CP126026.1"/>
</dbReference>
<name>A0ABV4F1B0_BRAEL</name>
<gene>
    <name evidence="1" type="ORF">ABIF29_003997</name>
</gene>
<evidence type="ECO:0000313" key="1">
    <source>
        <dbReference type="EMBL" id="MEY9317198.1"/>
    </source>
</evidence>
<evidence type="ECO:0000313" key="2">
    <source>
        <dbReference type="Proteomes" id="UP001565471"/>
    </source>
</evidence>
<accession>A0ABV4F1B0</accession>
<organism evidence="1 2">
    <name type="scientific">Bradyrhizobium elkanii</name>
    <dbReference type="NCBI Taxonomy" id="29448"/>
    <lineage>
        <taxon>Bacteria</taxon>
        <taxon>Pseudomonadati</taxon>
        <taxon>Pseudomonadota</taxon>
        <taxon>Alphaproteobacteria</taxon>
        <taxon>Hyphomicrobiales</taxon>
        <taxon>Nitrobacteraceae</taxon>
        <taxon>Bradyrhizobium</taxon>
    </lineage>
</organism>
<comment type="caution">
    <text evidence="1">The sequence shown here is derived from an EMBL/GenBank/DDBJ whole genome shotgun (WGS) entry which is preliminary data.</text>
</comment>
<keyword evidence="2" id="KW-1185">Reference proteome</keyword>